<organism evidence="2 3">
    <name type="scientific">Bipolaris oryzae ATCC 44560</name>
    <dbReference type="NCBI Taxonomy" id="930090"/>
    <lineage>
        <taxon>Eukaryota</taxon>
        <taxon>Fungi</taxon>
        <taxon>Dikarya</taxon>
        <taxon>Ascomycota</taxon>
        <taxon>Pezizomycotina</taxon>
        <taxon>Dothideomycetes</taxon>
        <taxon>Pleosporomycetidae</taxon>
        <taxon>Pleosporales</taxon>
        <taxon>Pleosporineae</taxon>
        <taxon>Pleosporaceae</taxon>
        <taxon>Bipolaris</taxon>
    </lineage>
</organism>
<protein>
    <submittedName>
        <fullName evidence="2">Uncharacterized protein</fullName>
    </submittedName>
</protein>
<dbReference type="Proteomes" id="UP000054032">
    <property type="component" value="Unassembled WGS sequence"/>
</dbReference>
<feature type="compositionally biased region" description="Basic residues" evidence="1">
    <location>
        <begin position="10"/>
        <end position="31"/>
    </location>
</feature>
<sequence length="402" mass="44389">MDAQSVYASKRIKSRKQLRKLRLKEHVRGKSNRSFPNRRRDIQKRYCLKIPSSSIGLRGGASSPDDDDSQNHRVGGNDNTSDQSSDRDDSLYRVDIQGSASDEPADTSYKHTNRNASDTNNLENHMAPNGAVVNGSDEPRYNGAPTTQGHMENGTLDEEFNGDFIASGDVGSHVFRNVPIHRNHHVPPNRTLFNGSNNHFSSRAARPSRGRMADDTLSHQVNGVSTPTSQRTSLSSHHSRVDSLRDAQQEEDDYVIDWWLCEPLGRTPLTSTHTSSLASSLFVRQHPRRSPQDTYNHLAGYYSDDSQENSRTSRGSGSILFPPPPNSLLSRIPYLDPGPTSNLWPPNPGPPDLVEPSRHASLSPSRHNFSGTTAAVAAAAAALGEPPPPPPPWEFSDRWKNN</sequence>
<evidence type="ECO:0000313" key="2">
    <source>
        <dbReference type="EMBL" id="EUC50500.1"/>
    </source>
</evidence>
<dbReference type="RefSeq" id="XP_007682975.1">
    <property type="nucleotide sequence ID" value="XM_007684785.1"/>
</dbReference>
<name>W6ZK91_COCMI</name>
<feature type="compositionally biased region" description="Polar residues" evidence="1">
    <location>
        <begin position="191"/>
        <end position="201"/>
    </location>
</feature>
<evidence type="ECO:0000256" key="1">
    <source>
        <dbReference type="SAM" id="MobiDB-lite"/>
    </source>
</evidence>
<feature type="region of interest" description="Disordered" evidence="1">
    <location>
        <begin position="282"/>
        <end position="323"/>
    </location>
</feature>
<gene>
    <name evidence="2" type="ORF">COCMIDRAFT_945</name>
</gene>
<keyword evidence="3" id="KW-1185">Reference proteome</keyword>
<feature type="region of interest" description="Disordered" evidence="1">
    <location>
        <begin position="339"/>
        <end position="402"/>
    </location>
</feature>
<feature type="region of interest" description="Disordered" evidence="1">
    <location>
        <begin position="187"/>
        <end position="246"/>
    </location>
</feature>
<proteinExistence type="predicted"/>
<feature type="compositionally biased region" description="Polar residues" evidence="1">
    <location>
        <begin position="218"/>
        <end position="236"/>
    </location>
</feature>
<dbReference type="KEGG" id="bor:COCMIDRAFT_945"/>
<dbReference type="AlphaFoldDB" id="W6ZK91"/>
<feature type="compositionally biased region" description="Low complexity" evidence="1">
    <location>
        <begin position="374"/>
        <end position="384"/>
    </location>
</feature>
<dbReference type="EMBL" id="KI963923">
    <property type="protein sequence ID" value="EUC50500.1"/>
    <property type="molecule type" value="Genomic_DNA"/>
</dbReference>
<accession>W6ZK91</accession>
<reference evidence="2 3" key="1">
    <citation type="journal article" date="2013" name="PLoS Genet.">
        <title>Comparative genome structure, secondary metabolite, and effector coding capacity across Cochliobolus pathogens.</title>
        <authorList>
            <person name="Condon B.J."/>
            <person name="Leng Y."/>
            <person name="Wu D."/>
            <person name="Bushley K.E."/>
            <person name="Ohm R.A."/>
            <person name="Otillar R."/>
            <person name="Martin J."/>
            <person name="Schackwitz W."/>
            <person name="Grimwood J."/>
            <person name="MohdZainudin N."/>
            <person name="Xue C."/>
            <person name="Wang R."/>
            <person name="Manning V.A."/>
            <person name="Dhillon B."/>
            <person name="Tu Z.J."/>
            <person name="Steffenson B.J."/>
            <person name="Salamov A."/>
            <person name="Sun H."/>
            <person name="Lowry S."/>
            <person name="LaButti K."/>
            <person name="Han J."/>
            <person name="Copeland A."/>
            <person name="Lindquist E."/>
            <person name="Barry K."/>
            <person name="Schmutz J."/>
            <person name="Baker S.E."/>
            <person name="Ciuffetti L.M."/>
            <person name="Grigoriev I.V."/>
            <person name="Zhong S."/>
            <person name="Turgeon B.G."/>
        </authorList>
    </citation>
    <scope>NUCLEOTIDE SEQUENCE [LARGE SCALE GENOMIC DNA]</scope>
    <source>
        <strain evidence="2 3">ATCC 44560</strain>
    </source>
</reference>
<dbReference type="HOGENOM" id="CLU_685092_0_0_1"/>
<feature type="region of interest" description="Disordered" evidence="1">
    <location>
        <begin position="1"/>
        <end position="154"/>
    </location>
</feature>
<dbReference type="GeneID" id="19128462"/>
<feature type="compositionally biased region" description="Polar residues" evidence="1">
    <location>
        <begin position="360"/>
        <end position="373"/>
    </location>
</feature>
<evidence type="ECO:0000313" key="3">
    <source>
        <dbReference type="Proteomes" id="UP000054032"/>
    </source>
</evidence>
<feature type="compositionally biased region" description="Polar residues" evidence="1">
    <location>
        <begin position="114"/>
        <end position="123"/>
    </location>
</feature>
<dbReference type="OrthoDB" id="10460020at2759"/>